<organism evidence="4 5">
    <name type="scientific">Littorina saxatilis</name>
    <dbReference type="NCBI Taxonomy" id="31220"/>
    <lineage>
        <taxon>Eukaryota</taxon>
        <taxon>Metazoa</taxon>
        <taxon>Spiralia</taxon>
        <taxon>Lophotrochozoa</taxon>
        <taxon>Mollusca</taxon>
        <taxon>Gastropoda</taxon>
        <taxon>Caenogastropoda</taxon>
        <taxon>Littorinimorpha</taxon>
        <taxon>Littorinoidea</taxon>
        <taxon>Littorinidae</taxon>
        <taxon>Littorina</taxon>
    </lineage>
</organism>
<feature type="domain" description="PLD phosphodiesterase" evidence="3">
    <location>
        <begin position="471"/>
        <end position="497"/>
    </location>
</feature>
<keyword evidence="2" id="KW-0472">Membrane</keyword>
<comment type="similarity">
    <text evidence="1">Belongs to the phospholipase D family.</text>
</comment>
<dbReference type="SMART" id="SM00155">
    <property type="entry name" value="PLDc"/>
    <property type="match status" value="2"/>
</dbReference>
<dbReference type="Proteomes" id="UP001374579">
    <property type="component" value="Unassembled WGS sequence"/>
</dbReference>
<dbReference type="Pfam" id="PF13918">
    <property type="entry name" value="PLDc_3"/>
    <property type="match status" value="1"/>
</dbReference>
<keyword evidence="2" id="KW-0812">Transmembrane</keyword>
<dbReference type="AlphaFoldDB" id="A0AAN9GCC4"/>
<dbReference type="SUPFAM" id="SSF56024">
    <property type="entry name" value="Phospholipase D/nuclease"/>
    <property type="match status" value="2"/>
</dbReference>
<dbReference type="PANTHER" id="PTHR10185:SF17">
    <property type="entry name" value="GM01519P-RELATED"/>
    <property type="match status" value="1"/>
</dbReference>
<dbReference type="EMBL" id="JBAMIC010000008">
    <property type="protein sequence ID" value="KAK7103126.1"/>
    <property type="molecule type" value="Genomic_DNA"/>
</dbReference>
<dbReference type="CDD" id="cd09107">
    <property type="entry name" value="PLDc_vPLD3_4_5_like_2"/>
    <property type="match status" value="1"/>
</dbReference>
<reference evidence="4 5" key="1">
    <citation type="submission" date="2024-02" db="EMBL/GenBank/DDBJ databases">
        <title>Chromosome-scale genome assembly of the rough periwinkle Littorina saxatilis.</title>
        <authorList>
            <person name="De Jode A."/>
            <person name="Faria R."/>
            <person name="Formenti G."/>
            <person name="Sims Y."/>
            <person name="Smith T.P."/>
            <person name="Tracey A."/>
            <person name="Wood J.M.D."/>
            <person name="Zagrodzka Z.B."/>
            <person name="Johannesson K."/>
            <person name="Butlin R.K."/>
            <person name="Leder E.H."/>
        </authorList>
    </citation>
    <scope>NUCLEOTIDE SEQUENCE [LARGE SCALE GENOMIC DNA]</scope>
    <source>
        <strain evidence="4">Snail1</strain>
        <tissue evidence="4">Muscle</tissue>
    </source>
</reference>
<dbReference type="PROSITE" id="PS50035">
    <property type="entry name" value="PLD"/>
    <property type="match status" value="2"/>
</dbReference>
<dbReference type="InterPro" id="IPR001736">
    <property type="entry name" value="PLipase_D/transphosphatidylase"/>
</dbReference>
<feature type="domain" description="PLD phosphodiesterase" evidence="3">
    <location>
        <begin position="254"/>
        <end position="281"/>
    </location>
</feature>
<gene>
    <name evidence="4" type="ORF">V1264_018088</name>
</gene>
<protein>
    <recommendedName>
        <fullName evidence="3">PLD phosphodiesterase domain-containing protein</fullName>
    </recommendedName>
</protein>
<evidence type="ECO:0000256" key="2">
    <source>
        <dbReference type="SAM" id="Phobius"/>
    </source>
</evidence>
<evidence type="ECO:0000259" key="3">
    <source>
        <dbReference type="PROSITE" id="PS50035"/>
    </source>
</evidence>
<dbReference type="GO" id="GO:0003824">
    <property type="term" value="F:catalytic activity"/>
    <property type="evidence" value="ECO:0007669"/>
    <property type="project" value="InterPro"/>
</dbReference>
<accession>A0AAN9GCC4</accession>
<proteinExistence type="inferred from homology"/>
<keyword evidence="5" id="KW-1185">Reference proteome</keyword>
<dbReference type="InterPro" id="IPR050874">
    <property type="entry name" value="Diverse_PLD-related"/>
</dbReference>
<comment type="caution">
    <text evidence="4">The sequence shown here is derived from an EMBL/GenBank/DDBJ whole genome shotgun (WGS) entry which is preliminary data.</text>
</comment>
<evidence type="ECO:0000313" key="5">
    <source>
        <dbReference type="Proteomes" id="UP001374579"/>
    </source>
</evidence>
<dbReference type="CDD" id="cd09106">
    <property type="entry name" value="PLDc_vPLD3_4_5_like_1"/>
    <property type="match status" value="1"/>
</dbReference>
<name>A0AAN9GCC4_9CAEN</name>
<dbReference type="PANTHER" id="PTHR10185">
    <property type="entry name" value="PHOSPHOLIPASE D - RELATED"/>
    <property type="match status" value="1"/>
</dbReference>
<evidence type="ECO:0000256" key="1">
    <source>
        <dbReference type="ARBA" id="ARBA00008664"/>
    </source>
</evidence>
<sequence length="547" mass="61460">MKPKSSMGSSKQQPDRLSGDKAMLVSNTLDDSVSADNWIGTHRGARRAKRPLCFASFCFYFGIFAAGVFTALSVVAYYGMSTECYFTCAEPAPGTDSDRGNTHTAGDDDEGLGVNEMPMDFIAVAPPLAPSQYADNCVFTLVESIPQNLTFAEGQQVHPSTYSGLKSLIESAKESIHIASYYWTLRGSDIAFHDNSSADGEDIFHSLLNVGNRNLSLRIVQNAENNDTAILSQKGQGSGHTVEVRTVNFTRLMDKGILHTKFWLVDGKHFYIGSANLDWRSLTQVKELGVLVQNCSSLAANLQNIFDVYWYLGDPKNTIPDTWPSDFNTDINVTNPMDVRFNDTTAPVYLSSSPPDFCPEGRTKDLDAILDVIKNAKEFINIAVMDYSPSSLYLAHNRYWPVIDDALREAAFDRRVRVRILASKWNHTKKDMYPLLCSLTMMGHLHYPHTDLQVKLFEVPAFTTNQTKIPYARVNHNKYMVTDQHAYIGTSNWSEDYFGWTGGVGFIVNQNSTSTQGNFRQQLHDVFERDWNSTYIKDLICDFHHPR</sequence>
<evidence type="ECO:0000313" key="4">
    <source>
        <dbReference type="EMBL" id="KAK7103126.1"/>
    </source>
</evidence>
<keyword evidence="2" id="KW-1133">Transmembrane helix</keyword>
<dbReference type="Gene3D" id="3.30.870.10">
    <property type="entry name" value="Endonuclease Chain A"/>
    <property type="match status" value="2"/>
</dbReference>
<dbReference type="InterPro" id="IPR032803">
    <property type="entry name" value="PLDc_3"/>
</dbReference>
<feature type="transmembrane region" description="Helical" evidence="2">
    <location>
        <begin position="52"/>
        <end position="78"/>
    </location>
</feature>